<protein>
    <submittedName>
        <fullName evidence="1">Uncharacterized protein</fullName>
    </submittedName>
</protein>
<comment type="caution">
    <text evidence="1">The sequence shown here is derived from an EMBL/GenBank/DDBJ whole genome shotgun (WGS) entry which is preliminary data.</text>
</comment>
<dbReference type="EMBL" id="CM047584">
    <property type="protein sequence ID" value="KAI9911153.1"/>
    <property type="molecule type" value="Genomic_DNA"/>
</dbReference>
<reference evidence="1 2" key="1">
    <citation type="journal article" date="2022" name="bioRxiv">
        <title>The genome of the oomycete Peronosclerospora sorghi, a cosmopolitan pathogen of maize and sorghum, is inflated with dispersed pseudogenes.</title>
        <authorList>
            <person name="Fletcher K."/>
            <person name="Martin F."/>
            <person name="Isakeit T."/>
            <person name="Cavanaugh K."/>
            <person name="Magill C."/>
            <person name="Michelmore R."/>
        </authorList>
    </citation>
    <scope>NUCLEOTIDE SEQUENCE [LARGE SCALE GENOMIC DNA]</scope>
    <source>
        <strain evidence="1">P6</strain>
    </source>
</reference>
<evidence type="ECO:0000313" key="1">
    <source>
        <dbReference type="EMBL" id="KAI9911153.1"/>
    </source>
</evidence>
<evidence type="ECO:0000313" key="2">
    <source>
        <dbReference type="Proteomes" id="UP001163321"/>
    </source>
</evidence>
<keyword evidence="2" id="KW-1185">Reference proteome</keyword>
<proteinExistence type="predicted"/>
<accession>A0ACC0VXA5</accession>
<organism evidence="1 2">
    <name type="scientific">Peronosclerospora sorghi</name>
    <dbReference type="NCBI Taxonomy" id="230839"/>
    <lineage>
        <taxon>Eukaryota</taxon>
        <taxon>Sar</taxon>
        <taxon>Stramenopiles</taxon>
        <taxon>Oomycota</taxon>
        <taxon>Peronosporomycetes</taxon>
        <taxon>Peronosporales</taxon>
        <taxon>Peronosporaceae</taxon>
        <taxon>Peronosclerospora</taxon>
    </lineage>
</organism>
<gene>
    <name evidence="1" type="ORF">PsorP6_009428</name>
</gene>
<dbReference type="Proteomes" id="UP001163321">
    <property type="component" value="Chromosome 5"/>
</dbReference>
<sequence>MAKVSRPIVNLLSDTVTRPNAVMRQVMAAADVGDDVLGADPSVKRLEDVAAARLGKAAALYVPSGTMANLIAIGTHCRRGDEVICGNRSHIFLYEGGGANAYMGVSFHTVSNQPDGTMRLRDMEQALRSDDPHYPRSRLVAIENTQNACGGRVLPLSYLRDVESFCKERHLRLHVDGARLANASVASKIPMHELVREADSVSLCLSKGLGAPVGSLLAGSNEFVQQARRLRKSLGGGMRQAGIIASAGLYALENQFDRLAQDHVTAQAFAHGLSSLPGIEVNPATVDTNIVFFTVTPDAKLDATTLVQRLEAEKGVLLGGYRDFNRVRAVTNLHISKHDVDYAVSSIQALLS</sequence>
<name>A0ACC0VXA5_9STRA</name>